<comment type="caution">
    <text evidence="1">The sequence shown here is derived from an EMBL/GenBank/DDBJ whole genome shotgun (WGS) entry which is preliminary data.</text>
</comment>
<dbReference type="Pfam" id="PF17170">
    <property type="entry name" value="DUF5128"/>
    <property type="match status" value="1"/>
</dbReference>
<dbReference type="SUPFAM" id="SSF63825">
    <property type="entry name" value="YWTD domain"/>
    <property type="match status" value="1"/>
</dbReference>
<sequence length="335" mass="38208">MSFISIAKCIVSTSGLICLINFCFSCAEKPSEEIPIHQLKVIQSFDQLDTFYLSDVRSIDYSDGHYYISDYFESKIFKVDERNNLETFIGDVGRGPGELLEVSKFYIDNSTLLIMDSPNQSIKIFNKNGDFVKSIVSDQFQMKGNSRFSFRNGILFLPNYSNSYLSLMYNVLTNSVEYIGKLENVKSIDYASHILTSKDRVIILPLASPKAYSYDMNGNLVESKDFSGIAPIEEFMRFHNIYPSQPDGQSFYVMTVDATLHKEDLYILYLTLNDENKTVANSILKCEVYEDEIVAKELINLGEGDFSCFNFGPECLVAYDQLNGKIKIFEYDNTK</sequence>
<dbReference type="RefSeq" id="WP_222581782.1">
    <property type="nucleotide sequence ID" value="NZ_JAHVHU010000027.1"/>
</dbReference>
<name>A0A953HR52_9BACT</name>
<evidence type="ECO:0000313" key="1">
    <source>
        <dbReference type="EMBL" id="MBY5960232.1"/>
    </source>
</evidence>
<dbReference type="Proteomes" id="UP000753961">
    <property type="component" value="Unassembled WGS sequence"/>
</dbReference>
<evidence type="ECO:0000313" key="2">
    <source>
        <dbReference type="Proteomes" id="UP000753961"/>
    </source>
</evidence>
<reference evidence="1" key="1">
    <citation type="submission" date="2021-06" db="EMBL/GenBank/DDBJ databases">
        <title>44 bacteria genomes isolated from Dapeng, Shenzhen.</title>
        <authorList>
            <person name="Zheng W."/>
            <person name="Yu S."/>
            <person name="Huang Y."/>
        </authorList>
    </citation>
    <scope>NUCLEOTIDE SEQUENCE</scope>
    <source>
        <strain evidence="1">DP5N28-2</strain>
    </source>
</reference>
<dbReference type="Gene3D" id="2.120.10.30">
    <property type="entry name" value="TolB, C-terminal domain"/>
    <property type="match status" value="1"/>
</dbReference>
<gene>
    <name evidence="1" type="ORF">KUV50_18925</name>
</gene>
<protein>
    <submittedName>
        <fullName evidence="1">6-bladed beta-propeller</fullName>
    </submittedName>
</protein>
<proteinExistence type="predicted"/>
<organism evidence="1 2">
    <name type="scientific">Membranihabitans marinus</name>
    <dbReference type="NCBI Taxonomy" id="1227546"/>
    <lineage>
        <taxon>Bacteria</taxon>
        <taxon>Pseudomonadati</taxon>
        <taxon>Bacteroidota</taxon>
        <taxon>Saprospiria</taxon>
        <taxon>Saprospirales</taxon>
        <taxon>Saprospiraceae</taxon>
        <taxon>Membranihabitans</taxon>
    </lineage>
</organism>
<dbReference type="AlphaFoldDB" id="A0A953HR52"/>
<dbReference type="EMBL" id="JAHVHU010000027">
    <property type="protein sequence ID" value="MBY5960232.1"/>
    <property type="molecule type" value="Genomic_DNA"/>
</dbReference>
<dbReference type="InterPro" id="IPR011042">
    <property type="entry name" value="6-blade_b-propeller_TolB-like"/>
</dbReference>
<accession>A0A953HR52</accession>
<keyword evidence="2" id="KW-1185">Reference proteome</keyword>